<proteinExistence type="inferred from homology"/>
<dbReference type="SMART" id="SM00487">
    <property type="entry name" value="DEXDc"/>
    <property type="match status" value="1"/>
</dbReference>
<evidence type="ECO:0000256" key="6">
    <source>
        <dbReference type="ARBA" id="ARBA00023125"/>
    </source>
</evidence>
<feature type="compositionally biased region" description="Polar residues" evidence="11">
    <location>
        <begin position="503"/>
        <end position="516"/>
    </location>
</feature>
<keyword evidence="4 10" id="KW-0347">Helicase</keyword>
<evidence type="ECO:0000256" key="11">
    <source>
        <dbReference type="SAM" id="MobiDB-lite"/>
    </source>
</evidence>
<dbReference type="InterPro" id="IPR048772">
    <property type="entry name" value="Hel308-like_dom4"/>
</dbReference>
<comment type="function">
    <text evidence="10">DNA-dependent ATPase and 3'-5' DNA helicase that may be involved in repair of stalled replication forks.</text>
</comment>
<feature type="region of interest" description="Disordered" evidence="11">
    <location>
        <begin position="495"/>
        <end position="522"/>
    </location>
</feature>
<dbReference type="InterPro" id="IPR036388">
    <property type="entry name" value="WH-like_DNA-bd_sf"/>
</dbReference>
<dbReference type="InterPro" id="IPR011545">
    <property type="entry name" value="DEAD/DEAH_box_helicase_dom"/>
</dbReference>
<dbReference type="Pfam" id="PF21280">
    <property type="entry name" value="Helicase_dom4_arc"/>
    <property type="match status" value="1"/>
</dbReference>
<protein>
    <recommendedName>
        <fullName evidence="10">ATP-dependent DNA helicase Hel308</fullName>
        <ecNumber evidence="10">5.6.2.4</ecNumber>
    </recommendedName>
    <alternativeName>
        <fullName evidence="10">DNA 3'-5' helicase Hel308</fullName>
    </alternativeName>
</protein>
<evidence type="ECO:0000256" key="9">
    <source>
        <dbReference type="ARBA" id="ARBA00034617"/>
    </source>
</evidence>
<dbReference type="Gene3D" id="1.10.10.10">
    <property type="entry name" value="Winged helix-like DNA-binding domain superfamily/Winged helix DNA-binding domain"/>
    <property type="match status" value="1"/>
</dbReference>
<organism evidence="14 15">
    <name type="scientific">Candidatus Lokiarchaeum ossiferum</name>
    <dbReference type="NCBI Taxonomy" id="2951803"/>
    <lineage>
        <taxon>Archaea</taxon>
        <taxon>Promethearchaeati</taxon>
        <taxon>Promethearchaeota</taxon>
        <taxon>Promethearchaeia</taxon>
        <taxon>Promethearchaeales</taxon>
        <taxon>Promethearchaeaceae</taxon>
        <taxon>Candidatus Lokiarchaeum</taxon>
    </lineage>
</organism>
<keyword evidence="3 10" id="KW-0378">Hydrolase</keyword>
<accession>A0ABY6HX66</accession>
<evidence type="ECO:0000256" key="8">
    <source>
        <dbReference type="ARBA" id="ARBA00023235"/>
    </source>
</evidence>
<dbReference type="HAMAP" id="MF_00442">
    <property type="entry name" value="Helicase_Hel308"/>
    <property type="match status" value="1"/>
</dbReference>
<dbReference type="SUPFAM" id="SSF46785">
    <property type="entry name" value="Winged helix' DNA-binding domain"/>
    <property type="match status" value="1"/>
</dbReference>
<evidence type="ECO:0000256" key="7">
    <source>
        <dbReference type="ARBA" id="ARBA00023204"/>
    </source>
</evidence>
<evidence type="ECO:0000256" key="1">
    <source>
        <dbReference type="ARBA" id="ARBA00022741"/>
    </source>
</evidence>
<dbReference type="InterPro" id="IPR050474">
    <property type="entry name" value="Hel308_SKI2-like"/>
</dbReference>
<feature type="region of interest" description="Disordered" evidence="11">
    <location>
        <begin position="853"/>
        <end position="889"/>
    </location>
</feature>
<dbReference type="InterPro" id="IPR001650">
    <property type="entry name" value="Helicase_C-like"/>
</dbReference>
<keyword evidence="5 10" id="KW-0067">ATP-binding</keyword>
<dbReference type="InterPro" id="IPR027417">
    <property type="entry name" value="P-loop_NTPase"/>
</dbReference>
<evidence type="ECO:0000313" key="14">
    <source>
        <dbReference type="EMBL" id="UYP48118.1"/>
    </source>
</evidence>
<evidence type="ECO:0000256" key="4">
    <source>
        <dbReference type="ARBA" id="ARBA00022806"/>
    </source>
</evidence>
<dbReference type="SUPFAM" id="SSF52540">
    <property type="entry name" value="P-loop containing nucleoside triphosphate hydrolases"/>
    <property type="match status" value="1"/>
</dbReference>
<dbReference type="PROSITE" id="PS51192">
    <property type="entry name" value="HELICASE_ATP_BIND_1"/>
    <property type="match status" value="1"/>
</dbReference>
<comment type="subunit">
    <text evidence="10">Monomer.</text>
</comment>
<dbReference type="InterPro" id="IPR036390">
    <property type="entry name" value="WH_DNA-bd_sf"/>
</dbReference>
<evidence type="ECO:0000259" key="12">
    <source>
        <dbReference type="PROSITE" id="PS51192"/>
    </source>
</evidence>
<dbReference type="Pfam" id="PF14520">
    <property type="entry name" value="HHH_5"/>
    <property type="match status" value="1"/>
</dbReference>
<gene>
    <name evidence="10" type="primary">hel308</name>
    <name evidence="14" type="ORF">NEF87_004403</name>
</gene>
<keyword evidence="1 10" id="KW-0547">Nucleotide-binding</keyword>
<dbReference type="Gene3D" id="3.40.50.300">
    <property type="entry name" value="P-loop containing nucleotide triphosphate hydrolases"/>
    <property type="match status" value="2"/>
</dbReference>
<feature type="domain" description="Helicase C-terminal" evidence="13">
    <location>
        <begin position="249"/>
        <end position="451"/>
    </location>
</feature>
<dbReference type="EC" id="5.6.2.4" evidence="10"/>
<evidence type="ECO:0000256" key="2">
    <source>
        <dbReference type="ARBA" id="ARBA00022763"/>
    </source>
</evidence>
<evidence type="ECO:0000256" key="10">
    <source>
        <dbReference type="HAMAP-Rule" id="MF_00442"/>
    </source>
</evidence>
<dbReference type="Proteomes" id="UP001208689">
    <property type="component" value="Chromosome"/>
</dbReference>
<name>A0ABY6HX66_9ARCH</name>
<comment type="catalytic activity">
    <reaction evidence="9 10">
        <text>Couples ATP hydrolysis with the unwinding of duplex DNA by translocating in the 3'-5' direction.</text>
        <dbReference type="EC" id="5.6.2.4"/>
    </reaction>
</comment>
<keyword evidence="8 10" id="KW-0413">Isomerase</keyword>
<dbReference type="Gene3D" id="1.10.3380.30">
    <property type="match status" value="1"/>
</dbReference>
<dbReference type="PANTHER" id="PTHR47961">
    <property type="entry name" value="DNA POLYMERASE THETA, PUTATIVE (AFU_ORTHOLOGUE AFUA_1G05260)-RELATED"/>
    <property type="match status" value="1"/>
</dbReference>
<keyword evidence="15" id="KW-1185">Reference proteome</keyword>
<keyword evidence="7 10" id="KW-0234">DNA repair</keyword>
<reference evidence="14" key="1">
    <citation type="submission" date="2022-09" db="EMBL/GenBank/DDBJ databases">
        <title>Actin cytoskeleton and complex cell architecture in an #Asgard archaeon.</title>
        <authorList>
            <person name="Ponce Toledo R.I."/>
            <person name="Schleper C."/>
            <person name="Rodrigues Oliveira T."/>
            <person name="Wollweber F."/>
            <person name="Xu J."/>
            <person name="Rittmann S."/>
            <person name="Klingl A."/>
            <person name="Pilhofer M."/>
        </authorList>
    </citation>
    <scope>NUCLEOTIDE SEQUENCE</scope>
    <source>
        <strain evidence="14">B-35</strain>
    </source>
</reference>
<feature type="domain" description="Helicase ATP-binding" evidence="12">
    <location>
        <begin position="36"/>
        <end position="215"/>
    </location>
</feature>
<feature type="compositionally biased region" description="Basic and acidic residues" evidence="11">
    <location>
        <begin position="858"/>
        <end position="889"/>
    </location>
</feature>
<comment type="catalytic activity">
    <reaction evidence="10">
        <text>ATP + H2O = ADP + phosphate + H(+)</text>
        <dbReference type="Rhea" id="RHEA:13065"/>
        <dbReference type="ChEBI" id="CHEBI:15377"/>
        <dbReference type="ChEBI" id="CHEBI:15378"/>
        <dbReference type="ChEBI" id="CHEBI:30616"/>
        <dbReference type="ChEBI" id="CHEBI:43474"/>
        <dbReference type="ChEBI" id="CHEBI:456216"/>
        <dbReference type="EC" id="5.6.2.4"/>
    </reaction>
</comment>
<dbReference type="SUPFAM" id="SSF158702">
    <property type="entry name" value="Sec63 N-terminal domain-like"/>
    <property type="match status" value="1"/>
</dbReference>
<evidence type="ECO:0000256" key="3">
    <source>
        <dbReference type="ARBA" id="ARBA00022801"/>
    </source>
</evidence>
<dbReference type="Pfam" id="PF00271">
    <property type="entry name" value="Helicase_C"/>
    <property type="match status" value="1"/>
</dbReference>
<feature type="binding site" evidence="10">
    <location>
        <position position="32"/>
    </location>
    <ligand>
        <name>ATP</name>
        <dbReference type="ChEBI" id="CHEBI:30616"/>
    </ligand>
</feature>
<keyword evidence="6 10" id="KW-0238">DNA-binding</keyword>
<comment type="similarity">
    <text evidence="10">Belongs to the helicase family. Hel308 subfamily.</text>
</comment>
<evidence type="ECO:0000313" key="15">
    <source>
        <dbReference type="Proteomes" id="UP001208689"/>
    </source>
</evidence>
<dbReference type="EMBL" id="CP104013">
    <property type="protein sequence ID" value="UYP48118.1"/>
    <property type="molecule type" value="Genomic_DNA"/>
</dbReference>
<dbReference type="Pfam" id="PF00270">
    <property type="entry name" value="DEAD"/>
    <property type="match status" value="1"/>
</dbReference>
<dbReference type="PANTHER" id="PTHR47961:SF10">
    <property type="entry name" value="ATP-DEPENDENT DNA HELICASE HEL308"/>
    <property type="match status" value="1"/>
</dbReference>
<keyword evidence="2 10" id="KW-0227">DNA damage</keyword>
<dbReference type="InterPro" id="IPR022965">
    <property type="entry name" value="Helicase_Hel308"/>
</dbReference>
<dbReference type="InterPro" id="IPR014001">
    <property type="entry name" value="Helicase_ATP-bd"/>
</dbReference>
<dbReference type="Gene3D" id="1.10.150.20">
    <property type="entry name" value="5' to 3' exonuclease, C-terminal subdomain"/>
    <property type="match status" value="1"/>
</dbReference>
<sequence length="889" mass="101584">MSSNSPHLEDLVHPNILSYLFRKKIIELYPPQLEAIDAGITGRNLVVSIPTASGKTLIAEILALQKLLLDSNGDKGKASKKRGKVLYLCPLKALATEKYEEFKADWDSLGFRVGISTSDIDQIDYKVFNNDLIILTNEKADALLRLDPKRIAAISMVICDEIHLINDDHRGITLEFLLTRIKTANPSAQIVGLSATIQNAEELASWLQAQLITSEWRPVALKEGFYLRDEIHFQDGAVRTIPKIPGHSEVTTLAIDMIKEGGQVLVFTNSRKNTIKLADELHIPIRMITDNKEKEEFDQIQEEIAKIDSLETETAKKLHKYLKGGVAFHHAGLPRKILSFIVKQFNQRKIKVICCTPTLAAGVNTPARRVIIKTLYRYNAEKGNVLIPVIEYKQMAGRAGRPRFDPYGEVIILGSNPEKLVNDAVGYINGDPEKIFSKVGDENKLQSHILSLIVSKFADSMEQILKFLKNTFYYHQLQTGTLSDVEEALNNKNKRYTKRKSSLQKTRTQLRPTSGRGNDPLGLAADPGSFFTTASDYWEKENLLQSTKPKKTELSDNIEIKIERSLQTKIQQIINYFQENELITQIEAPHPIAVEVFEATPFGKICSQSYIPPQDGIIIKEDLLYAKVLEDYGEIELTNTSWLYLLSKLSAFRKFYLRKQDYNPIFTFIEHHSDNFIMEEVWEKTDPQFLEFAQELKLTMIMQDWISEVHEKNITERYNIGVGDIHNTIDNAQWLLRTMQQIARLDKELHFSSDLQKLNYRITHGIKESLIPLVKLKGIGRVRARKLFQAGFKTTNDILNSNIEDIAKVPLIGMTIARNIQNQLLNRPVKKKIDRKHPDKSEKLLLDKTTLEFQSQDANDKEEKHIPPKDINQDTKERKLKKNSLDRFF</sequence>
<dbReference type="SMART" id="SM00490">
    <property type="entry name" value="HELICc"/>
    <property type="match status" value="1"/>
</dbReference>
<evidence type="ECO:0000259" key="13">
    <source>
        <dbReference type="PROSITE" id="PS51194"/>
    </source>
</evidence>
<dbReference type="CDD" id="cd18795">
    <property type="entry name" value="SF2_C_Ski2"/>
    <property type="match status" value="1"/>
</dbReference>
<evidence type="ECO:0000256" key="5">
    <source>
        <dbReference type="ARBA" id="ARBA00022840"/>
    </source>
</evidence>
<dbReference type="PROSITE" id="PS51194">
    <property type="entry name" value="HELICASE_CTER"/>
    <property type="match status" value="1"/>
</dbReference>